<proteinExistence type="predicted"/>
<protein>
    <submittedName>
        <fullName evidence="1">Zinc-dependent peptidase</fullName>
    </submittedName>
</protein>
<dbReference type="GO" id="GO:0004177">
    <property type="term" value="F:aminopeptidase activity"/>
    <property type="evidence" value="ECO:0007669"/>
    <property type="project" value="TreeGrafter"/>
</dbReference>
<reference evidence="1 2" key="1">
    <citation type="journal article" date="2015" name="Genome Announc.">
        <title>Draft Genome Sequences of Marine Isolates of Thalassomonas viridans and Thalassomonas actiniarum.</title>
        <authorList>
            <person name="Olonade I."/>
            <person name="van Zyl L.J."/>
            <person name="Trindade M."/>
        </authorList>
    </citation>
    <scope>NUCLEOTIDE SEQUENCE [LARGE SCALE GENOMIC DNA]</scope>
    <source>
        <strain evidence="1 2">A5K-106</strain>
    </source>
</reference>
<dbReference type="PANTHER" id="PTHR30164">
    <property type="entry name" value="MTFA PEPTIDASE"/>
    <property type="match status" value="1"/>
</dbReference>
<dbReference type="InterPro" id="IPR024079">
    <property type="entry name" value="MetalloPept_cat_dom_sf"/>
</dbReference>
<dbReference type="InterPro" id="IPR042252">
    <property type="entry name" value="MtfA_N"/>
</dbReference>
<dbReference type="EMBL" id="CP059735">
    <property type="protein sequence ID" value="WDE00764.1"/>
    <property type="molecule type" value="Genomic_DNA"/>
</dbReference>
<dbReference type="PANTHER" id="PTHR30164:SF2">
    <property type="entry name" value="PROTEIN MTFA"/>
    <property type="match status" value="1"/>
</dbReference>
<gene>
    <name evidence="1" type="ORF">SG35_009090</name>
</gene>
<dbReference type="Pfam" id="PF06167">
    <property type="entry name" value="Peptidase_M90"/>
    <property type="match status" value="1"/>
</dbReference>
<sequence>MILTAIKNFFAGLAKPKTPQAPKNPYFCNQWSLFLAQEVSFYRSLNEQDKVIFEQRALLFLETTTVESGQLNVTEQDKLLVAASAIIPVWAFPDWHYLNLKTVYLLPHAFNENFEIGQPDSCITGMVGTGPMAGKMILSQPALHLGFSNDRDKQNVGIHEFVHLIDMMDGKCDGYPERLLEHQYSIPWFELMEKKIQEITRRKSNIRQYGATNPAEFLSVTSEYFFERPQMLQQKHPVLFASLSEIYQQDVREIKADIKIRKKDPCPCGSGKRYKHCCIEVA</sequence>
<evidence type="ECO:0000313" key="2">
    <source>
        <dbReference type="Proteomes" id="UP000032568"/>
    </source>
</evidence>
<dbReference type="SUPFAM" id="SSF103642">
    <property type="entry name" value="Sec-C motif"/>
    <property type="match status" value="1"/>
</dbReference>
<evidence type="ECO:0000313" key="1">
    <source>
        <dbReference type="EMBL" id="WDE00764.1"/>
    </source>
</evidence>
<dbReference type="Pfam" id="PF02810">
    <property type="entry name" value="SEC-C"/>
    <property type="match status" value="1"/>
</dbReference>
<dbReference type="CDD" id="cd20169">
    <property type="entry name" value="Peptidase_M90_mtfA"/>
    <property type="match status" value="1"/>
</dbReference>
<dbReference type="AlphaFoldDB" id="A0AAF0C572"/>
<dbReference type="KEGG" id="tact:SG35_009090"/>
<accession>A0AAF0C572</accession>
<dbReference type="InterPro" id="IPR010384">
    <property type="entry name" value="MtfA_fam"/>
</dbReference>
<dbReference type="GO" id="GO:0008237">
    <property type="term" value="F:metallopeptidase activity"/>
    <property type="evidence" value="ECO:0007669"/>
    <property type="project" value="InterPro"/>
</dbReference>
<dbReference type="Proteomes" id="UP000032568">
    <property type="component" value="Chromosome"/>
</dbReference>
<dbReference type="InterPro" id="IPR004027">
    <property type="entry name" value="SEC_C_motif"/>
</dbReference>
<name>A0AAF0C572_9GAMM</name>
<dbReference type="Gene3D" id="1.10.472.150">
    <property type="entry name" value="Glucose-regulated metallo-peptidase M90, N-terminal domain"/>
    <property type="match status" value="1"/>
</dbReference>
<dbReference type="GO" id="GO:0005829">
    <property type="term" value="C:cytosol"/>
    <property type="evidence" value="ECO:0007669"/>
    <property type="project" value="TreeGrafter"/>
</dbReference>
<dbReference type="RefSeq" id="WP_084692688.1">
    <property type="nucleotide sequence ID" value="NZ_CP059735.1"/>
</dbReference>
<reference evidence="1 2" key="2">
    <citation type="journal article" date="2022" name="Mar. Drugs">
        <title>Bioassay-Guided Fractionation Leads to the Detection of Cholic Acid Generated by the Rare Thalassomonas sp.</title>
        <authorList>
            <person name="Pheiffer F."/>
            <person name="Schneider Y.K."/>
            <person name="Hansen E.H."/>
            <person name="Andersen J.H."/>
            <person name="Isaksson J."/>
            <person name="Busche T."/>
            <person name="R C."/>
            <person name="Kalinowski J."/>
            <person name="Zyl L.V."/>
            <person name="Trindade M."/>
        </authorList>
    </citation>
    <scope>NUCLEOTIDE SEQUENCE [LARGE SCALE GENOMIC DNA]</scope>
    <source>
        <strain evidence="1 2">A5K-106</strain>
    </source>
</reference>
<keyword evidence="2" id="KW-1185">Reference proteome</keyword>
<dbReference type="SUPFAM" id="SSF55486">
    <property type="entry name" value="Metalloproteases ('zincins'), catalytic domain"/>
    <property type="match status" value="1"/>
</dbReference>
<dbReference type="Gene3D" id="3.40.390.10">
    <property type="entry name" value="Collagenase (Catalytic Domain)"/>
    <property type="match status" value="1"/>
</dbReference>
<organism evidence="1 2">
    <name type="scientific">Thalassomonas actiniarum</name>
    <dbReference type="NCBI Taxonomy" id="485447"/>
    <lineage>
        <taxon>Bacteria</taxon>
        <taxon>Pseudomonadati</taxon>
        <taxon>Pseudomonadota</taxon>
        <taxon>Gammaproteobacteria</taxon>
        <taxon>Alteromonadales</taxon>
        <taxon>Colwelliaceae</taxon>
        <taxon>Thalassomonas</taxon>
    </lineage>
</organism>